<comment type="caution">
    <text evidence="1">The sequence shown here is derived from an EMBL/GenBank/DDBJ whole genome shotgun (WGS) entry which is preliminary data.</text>
</comment>
<sequence>MNLVELEIPTLLPHEILHAVVKAGPDQTFLGGRSRSAIAEFWAHCSTLTEWKSHPALEECSDRGRLLPFSFHIDGAEFFRNSEFMVWSVSCALAAGDVKHEVHKRVAELIAWSMKAATISVRKLLLTVANTGLQEPEPTLTGVWKAAHIKVLMWYFTEKAVEFASKTGQAPTLQGGACCIWSLQQAITVMDCADIILEQEDATMARELIMQSLQHWQGLRQSSRSKRWKLRPKHHYIEHMAFQLERTRLNARHMSCFQDESYLGCLKRLAVRCHARSVLPRVFQRLILNLALRFRDSREAKAWRAQKRSRKPCQLKLTLDVSPPP</sequence>
<name>A0AA36IUG4_9DINO</name>
<gene>
    <name evidence="1" type="ORF">EVOR1521_LOCUS18921</name>
</gene>
<protein>
    <submittedName>
        <fullName evidence="1">Uncharacterized protein</fullName>
    </submittedName>
</protein>
<organism evidence="1 2">
    <name type="scientific">Effrenium voratum</name>
    <dbReference type="NCBI Taxonomy" id="2562239"/>
    <lineage>
        <taxon>Eukaryota</taxon>
        <taxon>Sar</taxon>
        <taxon>Alveolata</taxon>
        <taxon>Dinophyceae</taxon>
        <taxon>Suessiales</taxon>
        <taxon>Symbiodiniaceae</taxon>
        <taxon>Effrenium</taxon>
    </lineage>
</organism>
<dbReference type="AlphaFoldDB" id="A0AA36IUG4"/>
<dbReference type="EMBL" id="CAUJNA010002779">
    <property type="protein sequence ID" value="CAJ1394202.1"/>
    <property type="molecule type" value="Genomic_DNA"/>
</dbReference>
<keyword evidence="2" id="KW-1185">Reference proteome</keyword>
<evidence type="ECO:0000313" key="2">
    <source>
        <dbReference type="Proteomes" id="UP001178507"/>
    </source>
</evidence>
<proteinExistence type="predicted"/>
<accession>A0AA36IUG4</accession>
<evidence type="ECO:0000313" key="1">
    <source>
        <dbReference type="EMBL" id="CAJ1394202.1"/>
    </source>
</evidence>
<dbReference type="Proteomes" id="UP001178507">
    <property type="component" value="Unassembled WGS sequence"/>
</dbReference>
<reference evidence="1" key="1">
    <citation type="submission" date="2023-08" db="EMBL/GenBank/DDBJ databases">
        <authorList>
            <person name="Chen Y."/>
            <person name="Shah S."/>
            <person name="Dougan E. K."/>
            <person name="Thang M."/>
            <person name="Chan C."/>
        </authorList>
    </citation>
    <scope>NUCLEOTIDE SEQUENCE</scope>
</reference>